<sequence>MRRQQGTLADIGAPITPRRPARPCVFGTDACIYEFGSKRLGDAVRRFMAGISVSLEGANIQLSFQKDDQATAVVMDARAARALVRAVGQLLTAIDEPDESDLPEDMNDEDIAMLEVTSSAIEVGTDEQGQAVVALQAGALPPFQLRLTDEEARHVATSLSEILAAPRDVRASHGDH</sequence>
<evidence type="ECO:0000313" key="1">
    <source>
        <dbReference type="EMBL" id="GJD94703.1"/>
    </source>
</evidence>
<reference evidence="1" key="1">
    <citation type="journal article" date="2021" name="Front. Microbiol.">
        <title>Comprehensive Comparative Genomics and Phenotyping of Methylobacterium Species.</title>
        <authorList>
            <person name="Alessa O."/>
            <person name="Ogura Y."/>
            <person name="Fujitani Y."/>
            <person name="Takami H."/>
            <person name="Hayashi T."/>
            <person name="Sahin N."/>
            <person name="Tani A."/>
        </authorList>
    </citation>
    <scope>NUCLEOTIDE SEQUENCE</scope>
    <source>
        <strain evidence="1">DSM 19015</strain>
    </source>
</reference>
<keyword evidence="2" id="KW-1185">Reference proteome</keyword>
<dbReference type="Proteomes" id="UP001055125">
    <property type="component" value="Unassembled WGS sequence"/>
</dbReference>
<accession>A0ABQ4RV37</accession>
<dbReference type="EMBL" id="BPQP01000028">
    <property type="protein sequence ID" value="GJD94703.1"/>
    <property type="molecule type" value="Genomic_DNA"/>
</dbReference>
<name>A0ABQ4RV37_9HYPH</name>
<proteinExistence type="predicted"/>
<reference evidence="1" key="2">
    <citation type="submission" date="2021-08" db="EMBL/GenBank/DDBJ databases">
        <authorList>
            <person name="Tani A."/>
            <person name="Ola A."/>
            <person name="Ogura Y."/>
            <person name="Katsura K."/>
            <person name="Hayashi T."/>
        </authorList>
    </citation>
    <scope>NUCLEOTIDE SEQUENCE</scope>
    <source>
        <strain evidence="1">DSM 19015</strain>
    </source>
</reference>
<evidence type="ECO:0000313" key="2">
    <source>
        <dbReference type="Proteomes" id="UP001055125"/>
    </source>
</evidence>
<comment type="caution">
    <text evidence="1">The sequence shown here is derived from an EMBL/GenBank/DDBJ whole genome shotgun (WGS) entry which is preliminary data.</text>
</comment>
<gene>
    <name evidence="1" type="ORF">OCOJLMKI_1906</name>
</gene>
<organism evidence="1 2">
    <name type="scientific">Methylobacterium iners</name>
    <dbReference type="NCBI Taxonomy" id="418707"/>
    <lineage>
        <taxon>Bacteria</taxon>
        <taxon>Pseudomonadati</taxon>
        <taxon>Pseudomonadota</taxon>
        <taxon>Alphaproteobacteria</taxon>
        <taxon>Hyphomicrobiales</taxon>
        <taxon>Methylobacteriaceae</taxon>
        <taxon>Methylobacterium</taxon>
    </lineage>
</organism>
<protein>
    <submittedName>
        <fullName evidence="1">Uncharacterized protein</fullName>
    </submittedName>
</protein>